<sequence length="532" mass="56763">MEMEMDMDLDLGRDLDLDLELEMNMNIDLEKMFELSISTSPSNSPSSFSSQQFMSHYPTVAAPTLPFRTPTVTQRVSSSNQASLTTSSSSLASSPPSFSKTSKTSKIYKTYKPRNLHTFFSSTNYIILLTIFSSFLITTCSAEFYIEERMVEVREEIPQLFASTLARLARSGTILVDQRHPSLPRDSLPELKTWEITSSSSSDEGELQGEGEKAINIPLQPQLSNLDLDADLDSHLKKKRNVATITSTATITPPRSTSTATDSSSSSSTLAESQTSSGLVSAATGTTAKLPTPFDSGFTSNITSTCSSFMMDFLANETFKACLPFSLLLQNSNSFFQASKSLVRITQTLDASCSANAQSCSTLMSSIASNITSTTACSVDLLASNPLVTQARLGLLAYSTLYTASCLKDSSNGAYCYAQAVTNSSSPTDSYVYYLPLNTSLPGGSQSTCNQCLKNTMAVFESAGAVRSSAIAGTYTQAAGMVNVQCGPGFVNATLPAAAVVTGGAGSRMDGLGGMGLSGLLVLWIAVFRWLI</sequence>
<dbReference type="PANTHER" id="PTHR39460:SF1">
    <property type="entry name" value="C6 TRANSCRIPTION FACTOR"/>
    <property type="match status" value="1"/>
</dbReference>
<evidence type="ECO:0000313" key="4">
    <source>
        <dbReference type="EMBL" id="TGO89819.1"/>
    </source>
</evidence>
<feature type="transmembrane region" description="Helical" evidence="2">
    <location>
        <begin position="512"/>
        <end position="531"/>
    </location>
</feature>
<feature type="compositionally biased region" description="Low complexity" evidence="1">
    <location>
        <begin position="245"/>
        <end position="277"/>
    </location>
</feature>
<comment type="caution">
    <text evidence="4">The sequence shown here is derived from an EMBL/GenBank/DDBJ whole genome shotgun (WGS) entry which is preliminary data.</text>
</comment>
<name>A0A4Z1KZ02_9HELO</name>
<keyword evidence="5" id="KW-1185">Reference proteome</keyword>
<protein>
    <recommendedName>
        <fullName evidence="3">DUF7729 domain-containing protein</fullName>
    </recommendedName>
</protein>
<feature type="compositionally biased region" description="Low complexity" evidence="1">
    <location>
        <begin position="77"/>
        <end position="102"/>
    </location>
</feature>
<evidence type="ECO:0000313" key="5">
    <source>
        <dbReference type="Proteomes" id="UP000297280"/>
    </source>
</evidence>
<feature type="region of interest" description="Disordered" evidence="1">
    <location>
        <begin position="245"/>
        <end position="278"/>
    </location>
</feature>
<dbReference type="PANTHER" id="PTHR39460">
    <property type="entry name" value="EXPRESSED PROTEIN"/>
    <property type="match status" value="1"/>
</dbReference>
<evidence type="ECO:0000259" key="3">
    <source>
        <dbReference type="Pfam" id="PF24855"/>
    </source>
</evidence>
<evidence type="ECO:0000256" key="2">
    <source>
        <dbReference type="SAM" id="Phobius"/>
    </source>
</evidence>
<keyword evidence="2" id="KW-1133">Transmembrane helix</keyword>
<gene>
    <name evidence="4" type="ORF">BPOR_0092g00050</name>
</gene>
<keyword evidence="2" id="KW-0472">Membrane</keyword>
<organism evidence="4 5">
    <name type="scientific">Botrytis porri</name>
    <dbReference type="NCBI Taxonomy" id="87229"/>
    <lineage>
        <taxon>Eukaryota</taxon>
        <taxon>Fungi</taxon>
        <taxon>Dikarya</taxon>
        <taxon>Ascomycota</taxon>
        <taxon>Pezizomycotina</taxon>
        <taxon>Leotiomycetes</taxon>
        <taxon>Helotiales</taxon>
        <taxon>Sclerotiniaceae</taxon>
        <taxon>Botrytis</taxon>
    </lineage>
</organism>
<accession>A0A4Z1KZ02</accession>
<reference evidence="4 5" key="1">
    <citation type="submission" date="2017-12" db="EMBL/GenBank/DDBJ databases">
        <title>Comparative genomics of Botrytis spp.</title>
        <authorList>
            <person name="Valero-Jimenez C.A."/>
            <person name="Tapia P."/>
            <person name="Veloso J."/>
            <person name="Silva-Moreno E."/>
            <person name="Staats M."/>
            <person name="Valdes J.H."/>
            <person name="Van Kan J.A.L."/>
        </authorList>
    </citation>
    <scope>NUCLEOTIDE SEQUENCE [LARGE SCALE GENOMIC DNA]</scope>
    <source>
        <strain evidence="4 5">MUCL3349</strain>
    </source>
</reference>
<dbReference type="InterPro" id="IPR056146">
    <property type="entry name" value="DUF7729"/>
</dbReference>
<feature type="transmembrane region" description="Helical" evidence="2">
    <location>
        <begin position="125"/>
        <end position="146"/>
    </location>
</feature>
<dbReference type="Pfam" id="PF24855">
    <property type="entry name" value="DUF7729"/>
    <property type="match status" value="1"/>
</dbReference>
<dbReference type="AlphaFoldDB" id="A0A4Z1KZ02"/>
<dbReference type="Proteomes" id="UP000297280">
    <property type="component" value="Unassembled WGS sequence"/>
</dbReference>
<feature type="domain" description="DUF7729" evidence="3">
    <location>
        <begin position="289"/>
        <end position="494"/>
    </location>
</feature>
<evidence type="ECO:0000256" key="1">
    <source>
        <dbReference type="SAM" id="MobiDB-lite"/>
    </source>
</evidence>
<proteinExistence type="predicted"/>
<feature type="region of interest" description="Disordered" evidence="1">
    <location>
        <begin position="76"/>
        <end position="102"/>
    </location>
</feature>
<dbReference type="EMBL" id="PQXO01000092">
    <property type="protein sequence ID" value="TGO89819.1"/>
    <property type="molecule type" value="Genomic_DNA"/>
</dbReference>
<keyword evidence="2" id="KW-0812">Transmembrane</keyword>